<feature type="chain" id="PRO_5047403481" evidence="2">
    <location>
        <begin position="23"/>
        <end position="50"/>
    </location>
</feature>
<evidence type="ECO:0000256" key="1">
    <source>
        <dbReference type="SAM" id="MobiDB-lite"/>
    </source>
</evidence>
<name>A0ABQ2K0P3_9ACTN</name>
<comment type="caution">
    <text evidence="3">The sequence shown here is derived from an EMBL/GenBank/DDBJ whole genome shotgun (WGS) entry which is preliminary data.</text>
</comment>
<proteinExistence type="predicted"/>
<evidence type="ECO:0000256" key="2">
    <source>
        <dbReference type="SAM" id="SignalP"/>
    </source>
</evidence>
<dbReference type="GeneID" id="301551514"/>
<dbReference type="Proteomes" id="UP000600080">
    <property type="component" value="Unassembled WGS sequence"/>
</dbReference>
<feature type="compositionally biased region" description="Basic and acidic residues" evidence="1">
    <location>
        <begin position="41"/>
        <end position="50"/>
    </location>
</feature>
<feature type="signal peptide" evidence="2">
    <location>
        <begin position="1"/>
        <end position="22"/>
    </location>
</feature>
<dbReference type="RefSeq" id="WP_189103068.1">
    <property type="nucleotide sequence ID" value="NZ_BMND01000037.1"/>
</dbReference>
<accession>A0ABQ2K0P3</accession>
<evidence type="ECO:0000313" key="3">
    <source>
        <dbReference type="EMBL" id="GGN60370.1"/>
    </source>
</evidence>
<gene>
    <name evidence="3" type="ORF">GCM10012285_58330</name>
</gene>
<keyword evidence="2" id="KW-0732">Signal</keyword>
<protein>
    <submittedName>
        <fullName evidence="3">Uncharacterized protein</fullName>
    </submittedName>
</protein>
<organism evidence="3 4">
    <name type="scientific">Streptomyces kronopolitis</name>
    <dbReference type="NCBI Taxonomy" id="1612435"/>
    <lineage>
        <taxon>Bacteria</taxon>
        <taxon>Bacillati</taxon>
        <taxon>Actinomycetota</taxon>
        <taxon>Actinomycetes</taxon>
        <taxon>Kitasatosporales</taxon>
        <taxon>Streptomycetaceae</taxon>
        <taxon>Streptomyces</taxon>
    </lineage>
</organism>
<dbReference type="EMBL" id="BMND01000037">
    <property type="protein sequence ID" value="GGN60370.1"/>
    <property type="molecule type" value="Genomic_DNA"/>
</dbReference>
<keyword evidence="4" id="KW-1185">Reference proteome</keyword>
<evidence type="ECO:0000313" key="4">
    <source>
        <dbReference type="Proteomes" id="UP000600080"/>
    </source>
</evidence>
<sequence length="50" mass="4999">MNRLKTALVTLAVAAAISGAAAAPALADSSHHVPGAGLTTLDRHRPVAQQ</sequence>
<feature type="region of interest" description="Disordered" evidence="1">
    <location>
        <begin position="28"/>
        <end position="50"/>
    </location>
</feature>
<reference evidence="4" key="1">
    <citation type="journal article" date="2019" name="Int. J. Syst. Evol. Microbiol.">
        <title>The Global Catalogue of Microorganisms (GCM) 10K type strain sequencing project: providing services to taxonomists for standard genome sequencing and annotation.</title>
        <authorList>
            <consortium name="The Broad Institute Genomics Platform"/>
            <consortium name="The Broad Institute Genome Sequencing Center for Infectious Disease"/>
            <person name="Wu L."/>
            <person name="Ma J."/>
        </authorList>
    </citation>
    <scope>NUCLEOTIDE SEQUENCE [LARGE SCALE GENOMIC DNA]</scope>
    <source>
        <strain evidence="4">CGMCC 4.7323</strain>
    </source>
</reference>